<feature type="signal peptide" evidence="11">
    <location>
        <begin position="1"/>
        <end position="19"/>
    </location>
</feature>
<keyword evidence="13" id="KW-1185">Reference proteome</keyword>
<evidence type="ECO:0000313" key="13">
    <source>
        <dbReference type="Proteomes" id="UP000694044"/>
    </source>
</evidence>
<keyword evidence="8" id="KW-0675">Receptor</keyword>
<organism evidence="12 13">
    <name type="scientific">Phytophthora pseudosyringae</name>
    <dbReference type="NCBI Taxonomy" id="221518"/>
    <lineage>
        <taxon>Eukaryota</taxon>
        <taxon>Sar</taxon>
        <taxon>Stramenopiles</taxon>
        <taxon>Oomycota</taxon>
        <taxon>Peronosporomycetes</taxon>
        <taxon>Peronosporales</taxon>
        <taxon>Peronosporaceae</taxon>
        <taxon>Phytophthora</taxon>
    </lineage>
</organism>
<evidence type="ECO:0000256" key="11">
    <source>
        <dbReference type="SAM" id="SignalP"/>
    </source>
</evidence>
<dbReference type="GO" id="GO:0016020">
    <property type="term" value="C:membrane"/>
    <property type="evidence" value="ECO:0007669"/>
    <property type="project" value="UniProtKB-SubCell"/>
</dbReference>
<feature type="transmembrane region" description="Helical" evidence="10">
    <location>
        <begin position="382"/>
        <end position="405"/>
    </location>
</feature>
<dbReference type="InterPro" id="IPR003591">
    <property type="entry name" value="Leu-rich_rpt_typical-subtyp"/>
</dbReference>
<evidence type="ECO:0000256" key="7">
    <source>
        <dbReference type="ARBA" id="ARBA00023136"/>
    </source>
</evidence>
<keyword evidence="3 10" id="KW-0812">Transmembrane</keyword>
<accession>A0A8T1VJQ8</accession>
<evidence type="ECO:0000313" key="12">
    <source>
        <dbReference type="EMBL" id="KAG7380450.1"/>
    </source>
</evidence>
<dbReference type="PROSITE" id="PS51450">
    <property type="entry name" value="LRR"/>
    <property type="match status" value="1"/>
</dbReference>
<comment type="subcellular location">
    <subcellularLocation>
        <location evidence="1">Membrane</location>
        <topology evidence="1">Single-pass membrane protein</topology>
    </subcellularLocation>
</comment>
<keyword evidence="4 11" id="KW-0732">Signal</keyword>
<comment type="caution">
    <text evidence="12">The sequence shown here is derived from an EMBL/GenBank/DDBJ whole genome shotgun (WGS) entry which is preliminary data.</text>
</comment>
<evidence type="ECO:0000256" key="6">
    <source>
        <dbReference type="ARBA" id="ARBA00022989"/>
    </source>
</evidence>
<reference evidence="12" key="1">
    <citation type="submission" date="2021-02" db="EMBL/GenBank/DDBJ databases">
        <authorList>
            <person name="Palmer J.M."/>
        </authorList>
    </citation>
    <scope>NUCLEOTIDE SEQUENCE</scope>
    <source>
        <strain evidence="12">SCRP734</strain>
    </source>
</reference>
<evidence type="ECO:0000256" key="10">
    <source>
        <dbReference type="SAM" id="Phobius"/>
    </source>
</evidence>
<keyword evidence="7 10" id="KW-0472">Membrane</keyword>
<evidence type="ECO:0000256" key="5">
    <source>
        <dbReference type="ARBA" id="ARBA00022737"/>
    </source>
</evidence>
<evidence type="ECO:0000256" key="4">
    <source>
        <dbReference type="ARBA" id="ARBA00022729"/>
    </source>
</evidence>
<gene>
    <name evidence="12" type="ORF">PHYPSEUDO_007224</name>
</gene>
<keyword evidence="6 10" id="KW-1133">Transmembrane helix</keyword>
<dbReference type="Pfam" id="PF12799">
    <property type="entry name" value="LRR_4"/>
    <property type="match status" value="1"/>
</dbReference>
<dbReference type="PANTHER" id="PTHR27000:SF642">
    <property type="entry name" value="INACTIVE LEUCINE-RICH REPEAT RECEPTOR KINASE XIAO-RELATED"/>
    <property type="match status" value="1"/>
</dbReference>
<dbReference type="EMBL" id="JAGDFM010000293">
    <property type="protein sequence ID" value="KAG7380450.1"/>
    <property type="molecule type" value="Genomic_DNA"/>
</dbReference>
<evidence type="ECO:0000256" key="9">
    <source>
        <dbReference type="ARBA" id="ARBA00023180"/>
    </source>
</evidence>
<keyword evidence="5" id="KW-0677">Repeat</keyword>
<dbReference type="PROSITE" id="PS51257">
    <property type="entry name" value="PROKAR_LIPOPROTEIN"/>
    <property type="match status" value="1"/>
</dbReference>
<name>A0A8T1VJQ8_9STRA</name>
<keyword evidence="2" id="KW-0433">Leucine-rich repeat</keyword>
<evidence type="ECO:0000256" key="3">
    <source>
        <dbReference type="ARBA" id="ARBA00022692"/>
    </source>
</evidence>
<proteinExistence type="predicted"/>
<dbReference type="InterPro" id="IPR025875">
    <property type="entry name" value="Leu-rich_rpt_4"/>
</dbReference>
<feature type="chain" id="PRO_5035839394" description="Protein kinase domain-containing protein" evidence="11">
    <location>
        <begin position="20"/>
        <end position="500"/>
    </location>
</feature>
<dbReference type="InterPro" id="IPR001611">
    <property type="entry name" value="Leu-rich_rpt"/>
</dbReference>
<dbReference type="OrthoDB" id="112167at2759"/>
<protein>
    <recommendedName>
        <fullName evidence="14">Protein kinase domain-containing protein</fullName>
    </recommendedName>
</protein>
<keyword evidence="9" id="KW-0325">Glycoprotein</keyword>
<dbReference type="AlphaFoldDB" id="A0A8T1VJQ8"/>
<sequence>MRSSLGVLLALLAVEGSAAQVCSAAAQTLTSSCGSDSCGAYEPCLAYNASDCLGSSSTGSSSNCTVVGDEGCKYKCFRTFGAYNSDPTEFVFLVPFGQRDGSDIYASASNDDVTAIDQLTLSPQTTDVWIQGGGDYQQINRGDVVELALAPNLLTSQSQVTSVSFVATNLSTRISDIPSMVPSAITALSLSNTLLEEFPSHLASLTSLDTLRLNDNYITIVSASISWEKLVVLDLGQNNVASFEGDFPALTELYLSGNNLTEIPPAIFTFQHLTKLTIQNNPLSTRTFTEAQTTFLLGLASLDLVEGDFQSADDCSLSEQRLVGRNNVVVCVSDLSTGSSISVPIVSSGSSSAPSSRISYSLGSTSAESGQSSSGADQTSSLLVVAIVAAFVVLTALIATAIYYWKQHSGGESNGVYNSMHRASSKKRAMTIWNDPDLLELQVNGDDIQDVRVIGSGAFAVVWLVRYRNFELLASKRLREDAVSEPCGVVALVAINRRTS</sequence>
<dbReference type="PANTHER" id="PTHR27000">
    <property type="entry name" value="LEUCINE-RICH REPEAT RECEPTOR-LIKE PROTEIN KINASE FAMILY PROTEIN-RELATED"/>
    <property type="match status" value="1"/>
</dbReference>
<evidence type="ECO:0000256" key="1">
    <source>
        <dbReference type="ARBA" id="ARBA00004167"/>
    </source>
</evidence>
<evidence type="ECO:0000256" key="8">
    <source>
        <dbReference type="ARBA" id="ARBA00023170"/>
    </source>
</evidence>
<evidence type="ECO:0000256" key="2">
    <source>
        <dbReference type="ARBA" id="ARBA00022614"/>
    </source>
</evidence>
<evidence type="ECO:0008006" key="14">
    <source>
        <dbReference type="Google" id="ProtNLM"/>
    </source>
</evidence>
<dbReference type="SMART" id="SM00369">
    <property type="entry name" value="LRR_TYP"/>
    <property type="match status" value="2"/>
</dbReference>
<dbReference type="Proteomes" id="UP000694044">
    <property type="component" value="Unassembled WGS sequence"/>
</dbReference>